<dbReference type="PROSITE" id="PS00198">
    <property type="entry name" value="4FE4S_FER_1"/>
    <property type="match status" value="1"/>
</dbReference>
<dbReference type="EMBL" id="CP000860">
    <property type="protein sequence ID" value="ACA59763.1"/>
    <property type="molecule type" value="Genomic_DNA"/>
</dbReference>
<keyword evidence="3" id="KW-0560">Oxidoreductase</keyword>
<reference evidence="8" key="1">
    <citation type="submission" date="2007-10" db="EMBL/GenBank/DDBJ databases">
        <title>Complete sequence of chromosome of Desulforudis audaxviator MP104C.</title>
        <authorList>
            <person name="Copeland A."/>
            <person name="Lucas S."/>
            <person name="Lapidus A."/>
            <person name="Barry K."/>
            <person name="Glavina del Rio T."/>
            <person name="Dalin E."/>
            <person name="Tice H."/>
            <person name="Bruce D."/>
            <person name="Pitluck S."/>
            <person name="Lowry S.R."/>
            <person name="Larimer F."/>
            <person name="Land M.L."/>
            <person name="Hauser L."/>
            <person name="Kyrpides N."/>
            <person name="Ivanova N.N."/>
            <person name="Richardson P."/>
        </authorList>
    </citation>
    <scope>NUCLEOTIDE SEQUENCE [LARGE SCALE GENOMIC DNA]</scope>
    <source>
        <strain evidence="8">MP104C</strain>
    </source>
</reference>
<dbReference type="InterPro" id="IPR017900">
    <property type="entry name" value="4Fe4S_Fe_S_CS"/>
</dbReference>
<dbReference type="GO" id="GO:0005886">
    <property type="term" value="C:plasma membrane"/>
    <property type="evidence" value="ECO:0007669"/>
    <property type="project" value="TreeGrafter"/>
</dbReference>
<dbReference type="STRING" id="477974.Daud_1252"/>
<dbReference type="Pfam" id="PF13187">
    <property type="entry name" value="Fer4_9"/>
    <property type="match status" value="1"/>
</dbReference>
<name>B1I424_DESAP</name>
<evidence type="ECO:0000259" key="6">
    <source>
        <dbReference type="Pfam" id="PF13187"/>
    </source>
</evidence>
<accession>B1I424</accession>
<dbReference type="KEGG" id="dau:Daud_1252"/>
<sequence>MSILDSEFPFIRVRVGQGLLAFGAQYYRTRGSREMTRVEMTLQVKEISGQNPFLCMQCGLCSAGCTGRGIMDMLPRQVMRLIQFGNAQVLDNRSIWMCTTCLTCTARCPRGIDIARVMEALRTINLRRGDGVLAPEDLAAEFLAEIPQMALTSAFRKLSA</sequence>
<evidence type="ECO:0000313" key="8">
    <source>
        <dbReference type="Proteomes" id="UP000008544"/>
    </source>
</evidence>
<evidence type="ECO:0000256" key="5">
    <source>
        <dbReference type="ARBA" id="ARBA00023014"/>
    </source>
</evidence>
<dbReference type="GO" id="GO:0051539">
    <property type="term" value="F:4 iron, 4 sulfur cluster binding"/>
    <property type="evidence" value="ECO:0007669"/>
    <property type="project" value="UniProtKB-KW"/>
</dbReference>
<keyword evidence="2" id="KW-0479">Metal-binding</keyword>
<dbReference type="eggNOG" id="COG1150">
    <property type="taxonomic scope" value="Bacteria"/>
</dbReference>
<dbReference type="SUPFAM" id="SSF46548">
    <property type="entry name" value="alpha-helical ferredoxin"/>
    <property type="match status" value="1"/>
</dbReference>
<organism evidence="7 8">
    <name type="scientific">Desulforudis audaxviator (strain MP104C)</name>
    <dbReference type="NCBI Taxonomy" id="477974"/>
    <lineage>
        <taxon>Bacteria</taxon>
        <taxon>Bacillati</taxon>
        <taxon>Bacillota</taxon>
        <taxon>Clostridia</taxon>
        <taxon>Thermoanaerobacterales</taxon>
        <taxon>Candidatus Desulforudaceae</taxon>
        <taxon>Candidatus Desulforudis</taxon>
    </lineage>
</organism>
<evidence type="ECO:0000256" key="1">
    <source>
        <dbReference type="ARBA" id="ARBA00022485"/>
    </source>
</evidence>
<keyword evidence="1" id="KW-0004">4Fe-4S</keyword>
<dbReference type="PANTHER" id="PTHR43255:SF1">
    <property type="entry name" value="IRON-SULFUR-BINDING OXIDOREDUCTASE FADF-RELATED"/>
    <property type="match status" value="1"/>
</dbReference>
<dbReference type="PANTHER" id="PTHR43255">
    <property type="entry name" value="IRON-SULFUR-BINDING OXIDOREDUCTASE FADF-RELATED-RELATED"/>
    <property type="match status" value="1"/>
</dbReference>
<keyword evidence="8" id="KW-1185">Reference proteome</keyword>
<reference evidence="7 8" key="2">
    <citation type="journal article" date="2008" name="Science">
        <title>Environmental genomics reveals a single-species ecosystem deep within Earth.</title>
        <authorList>
            <person name="Chivian D."/>
            <person name="Brodie E.L."/>
            <person name="Alm E.J."/>
            <person name="Culley D.E."/>
            <person name="Dehal P.S."/>
            <person name="Desantis T.Z."/>
            <person name="Gihring T.M."/>
            <person name="Lapidus A."/>
            <person name="Lin L.H."/>
            <person name="Lowry S.R."/>
            <person name="Moser D.P."/>
            <person name="Richardson P.M."/>
            <person name="Southam G."/>
            <person name="Wanger G."/>
            <person name="Pratt L.M."/>
            <person name="Andersen G.L."/>
            <person name="Hazen T.C."/>
            <person name="Brockman F.J."/>
            <person name="Arkin A.P."/>
            <person name="Onstott T.C."/>
        </authorList>
    </citation>
    <scope>NUCLEOTIDE SEQUENCE [LARGE SCALE GENOMIC DNA]</scope>
    <source>
        <strain evidence="7 8">MP104C</strain>
    </source>
</reference>
<dbReference type="OrthoDB" id="9794954at2"/>
<dbReference type="HOGENOM" id="CLU_1903310_0_0_9"/>
<evidence type="ECO:0000256" key="3">
    <source>
        <dbReference type="ARBA" id="ARBA00023002"/>
    </source>
</evidence>
<evidence type="ECO:0000256" key="4">
    <source>
        <dbReference type="ARBA" id="ARBA00023004"/>
    </source>
</evidence>
<keyword evidence="5" id="KW-0411">Iron-sulfur</keyword>
<dbReference type="InterPro" id="IPR017896">
    <property type="entry name" value="4Fe4S_Fe-S-bd"/>
</dbReference>
<evidence type="ECO:0000313" key="7">
    <source>
        <dbReference type="EMBL" id="ACA59763.1"/>
    </source>
</evidence>
<evidence type="ECO:0000256" key="2">
    <source>
        <dbReference type="ARBA" id="ARBA00022723"/>
    </source>
</evidence>
<dbReference type="InterPro" id="IPR009051">
    <property type="entry name" value="Helical_ferredxn"/>
</dbReference>
<gene>
    <name evidence="7" type="ordered locus">Daud_1252</name>
</gene>
<protein>
    <submittedName>
        <fullName evidence="7">Heterodisulfide reductase subunit C-like protein</fullName>
    </submittedName>
</protein>
<dbReference type="GO" id="GO:0016491">
    <property type="term" value="F:oxidoreductase activity"/>
    <property type="evidence" value="ECO:0007669"/>
    <property type="project" value="UniProtKB-KW"/>
</dbReference>
<dbReference type="AlphaFoldDB" id="B1I424"/>
<dbReference type="Gene3D" id="1.10.1060.10">
    <property type="entry name" value="Alpha-helical ferredoxin"/>
    <property type="match status" value="1"/>
</dbReference>
<dbReference type="InterPro" id="IPR051460">
    <property type="entry name" value="HdrC_iron-sulfur_subunit"/>
</dbReference>
<proteinExistence type="predicted"/>
<keyword evidence="4" id="KW-0408">Iron</keyword>
<dbReference type="GO" id="GO:0046872">
    <property type="term" value="F:metal ion binding"/>
    <property type="evidence" value="ECO:0007669"/>
    <property type="project" value="UniProtKB-KW"/>
</dbReference>
<feature type="domain" description="4Fe-4S ferredoxin-type" evidence="6">
    <location>
        <begin position="55"/>
        <end position="111"/>
    </location>
</feature>
<dbReference type="Proteomes" id="UP000008544">
    <property type="component" value="Chromosome"/>
</dbReference>